<evidence type="ECO:0000313" key="3">
    <source>
        <dbReference type="Proteomes" id="UP000305675"/>
    </source>
</evidence>
<keyword evidence="1" id="KW-1133">Transmembrane helix</keyword>
<name>A0A4U1BNI2_9GAMM</name>
<reference evidence="2 3" key="1">
    <citation type="submission" date="2019-04" db="EMBL/GenBank/DDBJ databases">
        <authorList>
            <person name="Hwang J.C."/>
        </authorList>
    </citation>
    <scope>NUCLEOTIDE SEQUENCE [LARGE SCALE GENOMIC DNA]</scope>
    <source>
        <strain evidence="2 3">IMCC35002</strain>
    </source>
</reference>
<dbReference type="RefSeq" id="WP_136864748.1">
    <property type="nucleotide sequence ID" value="NZ_SWCJ01000018.1"/>
</dbReference>
<feature type="transmembrane region" description="Helical" evidence="1">
    <location>
        <begin position="40"/>
        <end position="62"/>
    </location>
</feature>
<dbReference type="OrthoDB" id="6400394at2"/>
<evidence type="ECO:0000256" key="1">
    <source>
        <dbReference type="SAM" id="Phobius"/>
    </source>
</evidence>
<sequence length="120" mass="13701">MLTKILVTLLVIVVAMMSMKKRQPQEKQQYSQPPSMASTWLKFLAPAIAGAVLLAAAAYSGWQWWQGQQLLEVRVHDANSQQTQQYQVYRKDLDGRRFTTKEGLYVELGASDRLEISELK</sequence>
<gene>
    <name evidence="2" type="ORF">FCL42_17605</name>
</gene>
<comment type="caution">
    <text evidence="2">The sequence shown here is derived from an EMBL/GenBank/DDBJ whole genome shotgun (WGS) entry which is preliminary data.</text>
</comment>
<proteinExistence type="predicted"/>
<dbReference type="Proteomes" id="UP000305675">
    <property type="component" value="Unassembled WGS sequence"/>
</dbReference>
<accession>A0A4U1BNI2</accession>
<dbReference type="EMBL" id="SWCJ01000018">
    <property type="protein sequence ID" value="TKB51659.1"/>
    <property type="molecule type" value="Genomic_DNA"/>
</dbReference>
<organism evidence="2 3">
    <name type="scientific">Ferrimonas aestuarii</name>
    <dbReference type="NCBI Taxonomy" id="2569539"/>
    <lineage>
        <taxon>Bacteria</taxon>
        <taxon>Pseudomonadati</taxon>
        <taxon>Pseudomonadota</taxon>
        <taxon>Gammaproteobacteria</taxon>
        <taxon>Alteromonadales</taxon>
        <taxon>Ferrimonadaceae</taxon>
        <taxon>Ferrimonas</taxon>
    </lineage>
</organism>
<keyword evidence="1" id="KW-0812">Transmembrane</keyword>
<evidence type="ECO:0000313" key="2">
    <source>
        <dbReference type="EMBL" id="TKB51659.1"/>
    </source>
</evidence>
<keyword evidence="3" id="KW-1185">Reference proteome</keyword>
<dbReference type="AlphaFoldDB" id="A0A4U1BNI2"/>
<keyword evidence="1" id="KW-0472">Membrane</keyword>
<protein>
    <submittedName>
        <fullName evidence="2">Uncharacterized protein</fullName>
    </submittedName>
</protein>